<dbReference type="RefSeq" id="WP_147826313.1">
    <property type="nucleotide sequence ID" value="NZ_BAAARG010000001.1"/>
</dbReference>
<reference evidence="2 3" key="1">
    <citation type="submission" date="2019-08" db="EMBL/GenBank/DDBJ databases">
        <authorList>
            <person name="Dong K."/>
        </authorList>
    </citation>
    <scope>NUCLEOTIDE SEQUENCE [LARGE SCALE GENOMIC DNA]</scope>
    <source>
        <strain evidence="2 3">M4-8</strain>
    </source>
</reference>
<feature type="domain" description="Dual specificity phosphatase catalytic" evidence="1">
    <location>
        <begin position="50"/>
        <end position="132"/>
    </location>
</feature>
<organism evidence="2 3">
    <name type="scientific">Microbacterium mitrae</name>
    <dbReference type="NCBI Taxonomy" id="664640"/>
    <lineage>
        <taxon>Bacteria</taxon>
        <taxon>Bacillati</taxon>
        <taxon>Actinomycetota</taxon>
        <taxon>Actinomycetes</taxon>
        <taxon>Micrococcales</taxon>
        <taxon>Microbacteriaceae</taxon>
        <taxon>Microbacterium</taxon>
    </lineage>
</organism>
<dbReference type="AlphaFoldDB" id="A0A5C8HMB8"/>
<dbReference type="InterPro" id="IPR000340">
    <property type="entry name" value="Dual-sp_phosphatase_cat-dom"/>
</dbReference>
<evidence type="ECO:0000313" key="3">
    <source>
        <dbReference type="Proteomes" id="UP000321196"/>
    </source>
</evidence>
<sequence>MAQPDVRRSGTLEQHPADPGVLLGSVATLDTLPIEVDAVVSLRRVGAQQVPARVESIQVWLVDQPDRNANLDFTLAEAADMIAALRAEDKTVFVHCAEARSRTSAVAALYSARNLGVALDEAWAGIRNTLPDYDPKRFLRDAVARIVSGE</sequence>
<name>A0A5C8HMB8_9MICO</name>
<dbReference type="Gene3D" id="3.90.190.10">
    <property type="entry name" value="Protein tyrosine phosphatase superfamily"/>
    <property type="match status" value="1"/>
</dbReference>
<keyword evidence="3" id="KW-1185">Reference proteome</keyword>
<gene>
    <name evidence="2" type="ORF">FVP60_10860</name>
</gene>
<evidence type="ECO:0000259" key="1">
    <source>
        <dbReference type="Pfam" id="PF00782"/>
    </source>
</evidence>
<proteinExistence type="predicted"/>
<protein>
    <recommendedName>
        <fullName evidence="1">Dual specificity phosphatase catalytic domain-containing protein</fullName>
    </recommendedName>
</protein>
<comment type="caution">
    <text evidence="2">The sequence shown here is derived from an EMBL/GenBank/DDBJ whole genome shotgun (WGS) entry which is preliminary data.</text>
</comment>
<dbReference type="SUPFAM" id="SSF52799">
    <property type="entry name" value="(Phosphotyrosine protein) phosphatases II"/>
    <property type="match status" value="1"/>
</dbReference>
<accession>A0A5C8HMB8</accession>
<evidence type="ECO:0000313" key="2">
    <source>
        <dbReference type="EMBL" id="TXK03382.1"/>
    </source>
</evidence>
<dbReference type="EMBL" id="VRSW01000004">
    <property type="protein sequence ID" value="TXK03382.1"/>
    <property type="molecule type" value="Genomic_DNA"/>
</dbReference>
<dbReference type="Proteomes" id="UP000321196">
    <property type="component" value="Unassembled WGS sequence"/>
</dbReference>
<dbReference type="InterPro" id="IPR029021">
    <property type="entry name" value="Prot-tyrosine_phosphatase-like"/>
</dbReference>
<dbReference type="OrthoDB" id="9798107at2"/>
<dbReference type="Pfam" id="PF00782">
    <property type="entry name" value="DSPc"/>
    <property type="match status" value="1"/>
</dbReference>